<dbReference type="AlphaFoldDB" id="A0A0X8XA36"/>
<dbReference type="Gene3D" id="3.90.1010.10">
    <property type="match status" value="1"/>
</dbReference>
<dbReference type="PANTHER" id="PTHR43597:SF5">
    <property type="entry name" value="SUFE-LIKE PROTEIN 2, CHLOROPLASTIC"/>
    <property type="match status" value="1"/>
</dbReference>
<sequence length="142" mass="16429">MTLDELKESFELIDDWEERYRILIELGNNLPHFPEEQRIEANRVEGCTSNVWLISKRDEEDPQRLIFLADSDAYIVKGLISLVLMAYSGATPEQIRKTDIRDIFQTLGLEKNLSPNRRDGFYSMVDRIHELAAQAEAAETRA</sequence>
<organism evidence="3 4">
    <name type="scientific">Halorhodospira halochloris</name>
    <name type="common">Ectothiorhodospira halochloris</name>
    <dbReference type="NCBI Taxonomy" id="1052"/>
    <lineage>
        <taxon>Bacteria</taxon>
        <taxon>Pseudomonadati</taxon>
        <taxon>Pseudomonadota</taxon>
        <taxon>Gammaproteobacteria</taxon>
        <taxon>Chromatiales</taxon>
        <taxon>Ectothiorhodospiraceae</taxon>
        <taxon>Halorhodospira</taxon>
    </lineage>
</organism>
<proteinExistence type="inferred from homology"/>
<keyword evidence="4" id="KW-1185">Reference proteome</keyword>
<dbReference type="RefSeq" id="WP_096409565.1">
    <property type="nucleotide sequence ID" value="NZ_AP017372.2"/>
</dbReference>
<dbReference type="KEGG" id="hhk:HH1059_14550"/>
<evidence type="ECO:0000259" key="2">
    <source>
        <dbReference type="Pfam" id="PF02657"/>
    </source>
</evidence>
<evidence type="ECO:0000313" key="4">
    <source>
        <dbReference type="Proteomes" id="UP000218890"/>
    </source>
</evidence>
<gene>
    <name evidence="3" type="ORF">HH1059_14550</name>
</gene>
<comment type="similarity">
    <text evidence="1">Belongs to the SufE family.</text>
</comment>
<accession>A0A0X8XA36</accession>
<dbReference type="Proteomes" id="UP000218890">
    <property type="component" value="Chromosome"/>
</dbReference>
<dbReference type="OrthoDB" id="9799320at2"/>
<evidence type="ECO:0000313" key="3">
    <source>
        <dbReference type="EMBL" id="BAU58159.1"/>
    </source>
</evidence>
<dbReference type="PANTHER" id="PTHR43597">
    <property type="entry name" value="SULFUR ACCEPTOR PROTEIN CSDE"/>
    <property type="match status" value="1"/>
</dbReference>
<protein>
    <submittedName>
        <fullName evidence="3">Sulfur acceptor protein SufE for iron-sulfur cluster assembly</fullName>
    </submittedName>
</protein>
<reference evidence="3" key="1">
    <citation type="submission" date="2016-02" db="EMBL/GenBank/DDBJ databases">
        <title>Halorhodospira halochloris DSM-1059 complete genome, version 2.</title>
        <authorList>
            <person name="Tsukatani Y."/>
        </authorList>
    </citation>
    <scope>NUCLEOTIDE SEQUENCE</scope>
    <source>
        <strain evidence="3">DSM 1059</strain>
    </source>
</reference>
<feature type="domain" description="Fe-S metabolism associated" evidence="2">
    <location>
        <begin position="8"/>
        <end position="130"/>
    </location>
</feature>
<name>A0A0X8XA36_HALHR</name>
<dbReference type="Pfam" id="PF02657">
    <property type="entry name" value="SufE"/>
    <property type="match status" value="1"/>
</dbReference>
<evidence type="ECO:0000256" key="1">
    <source>
        <dbReference type="ARBA" id="ARBA00010282"/>
    </source>
</evidence>
<dbReference type="SUPFAM" id="SSF82649">
    <property type="entry name" value="SufE/NifU"/>
    <property type="match status" value="1"/>
</dbReference>
<dbReference type="EMBL" id="AP017372">
    <property type="protein sequence ID" value="BAU58159.1"/>
    <property type="molecule type" value="Genomic_DNA"/>
</dbReference>
<dbReference type="InterPro" id="IPR003808">
    <property type="entry name" value="Fe-S_metab-assoc_dom"/>
</dbReference>